<reference evidence="1" key="2">
    <citation type="submission" date="2021-04" db="EMBL/GenBank/DDBJ databases">
        <authorList>
            <person name="Gilroy R."/>
        </authorList>
    </citation>
    <scope>NUCLEOTIDE SEQUENCE</scope>
    <source>
        <strain evidence="1">23274</strain>
    </source>
</reference>
<evidence type="ECO:0000313" key="1">
    <source>
        <dbReference type="EMBL" id="HIX02787.1"/>
    </source>
</evidence>
<proteinExistence type="predicted"/>
<dbReference type="Proteomes" id="UP000824202">
    <property type="component" value="Unassembled WGS sequence"/>
</dbReference>
<accession>A0A9D2ABH3</accession>
<protein>
    <submittedName>
        <fullName evidence="1">Uncharacterized protein</fullName>
    </submittedName>
</protein>
<dbReference type="EMBL" id="DXFT01000028">
    <property type="protein sequence ID" value="HIX02787.1"/>
    <property type="molecule type" value="Genomic_DNA"/>
</dbReference>
<gene>
    <name evidence="1" type="ORF">H9863_01560</name>
</gene>
<evidence type="ECO:0000313" key="2">
    <source>
        <dbReference type="Proteomes" id="UP000824202"/>
    </source>
</evidence>
<sequence>MKDEKSFLRIVFAWQDSWACQGGEANRRVLFFSGEQELYTLYHYDNIVELANIRLWLDSIVKNDKKEFSFVFNQEDENSRVVLRHEWEEGSEEEKDFFKKRSRLWMKTPVEEYCFVEPTAYLLESMYLPLMEFIATRCRAANDELKGWNVNLLQYYNLCKAYLVEEKLYGIVFPGKERPWIGDVLVLSPEAGDFLWGYEGECGHIDYGIKLRNGKRIDISPIRERLKKWMFYRYENPDAFDEESENYSEQRLHYLKEGLVLAKVLRKMLPLEVDLYYDGGIVDFLPEEEKKRLCHLQSSGTRNGYSWENWYYYPYVTLLDKQEDICRKAVPEISDDLESEEDTFEFTPDEWEAFIKYHYDKIQKEKSNNKMD</sequence>
<name>A0A9D2ABH3_9BACT</name>
<dbReference type="AlphaFoldDB" id="A0A9D2ABH3"/>
<organism evidence="1 2">
    <name type="scientific">Candidatus Odoribacter faecigallinarum</name>
    <dbReference type="NCBI Taxonomy" id="2838706"/>
    <lineage>
        <taxon>Bacteria</taxon>
        <taxon>Pseudomonadati</taxon>
        <taxon>Bacteroidota</taxon>
        <taxon>Bacteroidia</taxon>
        <taxon>Bacteroidales</taxon>
        <taxon>Odoribacteraceae</taxon>
        <taxon>Odoribacter</taxon>
    </lineage>
</organism>
<reference evidence="1" key="1">
    <citation type="journal article" date="2021" name="PeerJ">
        <title>Extensive microbial diversity within the chicken gut microbiome revealed by metagenomics and culture.</title>
        <authorList>
            <person name="Gilroy R."/>
            <person name="Ravi A."/>
            <person name="Getino M."/>
            <person name="Pursley I."/>
            <person name="Horton D.L."/>
            <person name="Alikhan N.F."/>
            <person name="Baker D."/>
            <person name="Gharbi K."/>
            <person name="Hall N."/>
            <person name="Watson M."/>
            <person name="Adriaenssens E.M."/>
            <person name="Foster-Nyarko E."/>
            <person name="Jarju S."/>
            <person name="Secka A."/>
            <person name="Antonio M."/>
            <person name="Oren A."/>
            <person name="Chaudhuri R.R."/>
            <person name="La Ragione R."/>
            <person name="Hildebrand F."/>
            <person name="Pallen M.J."/>
        </authorList>
    </citation>
    <scope>NUCLEOTIDE SEQUENCE</scope>
    <source>
        <strain evidence="1">23274</strain>
    </source>
</reference>
<comment type="caution">
    <text evidence="1">The sequence shown here is derived from an EMBL/GenBank/DDBJ whole genome shotgun (WGS) entry which is preliminary data.</text>
</comment>